<dbReference type="PANTHER" id="PTHR11934">
    <property type="entry name" value="RIBOSE-5-PHOSPHATE ISOMERASE"/>
    <property type="match status" value="1"/>
</dbReference>
<dbReference type="HAMAP" id="MF_00170">
    <property type="entry name" value="Rib_5P_isom_A"/>
    <property type="match status" value="1"/>
</dbReference>
<dbReference type="SUPFAM" id="SSF75445">
    <property type="entry name" value="D-ribose-5-phosphate isomerase (RpiA), lid domain"/>
    <property type="match status" value="1"/>
</dbReference>
<dbReference type="Gene3D" id="3.40.50.1360">
    <property type="match status" value="1"/>
</dbReference>
<feature type="binding site" evidence="2">
    <location>
        <begin position="84"/>
        <end position="87"/>
    </location>
    <ligand>
        <name>substrate</name>
    </ligand>
</feature>
<comment type="function">
    <text evidence="2">Catalyzes the reversible conversion of ribose-5-phosphate to ribulose 5-phosphate.</text>
</comment>
<evidence type="ECO:0000313" key="4">
    <source>
        <dbReference type="Proteomes" id="UP001220377"/>
    </source>
</evidence>
<feature type="binding site" evidence="2">
    <location>
        <begin position="97"/>
        <end position="100"/>
    </location>
    <ligand>
        <name>substrate</name>
    </ligand>
</feature>
<comment type="pathway">
    <text evidence="2">Carbohydrate degradation; pentose phosphate pathway; D-ribose 5-phosphate from D-ribulose 5-phosphate (non-oxidative stage): step 1/1.</text>
</comment>
<feature type="binding site" evidence="2">
    <location>
        <position position="124"/>
    </location>
    <ligand>
        <name>substrate</name>
    </ligand>
</feature>
<dbReference type="InterPro" id="IPR004788">
    <property type="entry name" value="Ribose5P_isomerase_type_A"/>
</dbReference>
<dbReference type="RefSeq" id="WP_274261396.1">
    <property type="nucleotide sequence ID" value="NZ_CP117884.1"/>
</dbReference>
<sequence>MDQSELKKVAAERAAEFVEDGMTLGLGTGSTVFFLVEAIARRVKAENLHIEAVATSSRTAKQASDLGITMKDINDVDHIDLCIDGADEIDKHYQGIKGGGAAHTLEKMVATTSRRNIWIVDESKLVDTLGKFPLPTEVIPFGCEQVFHRLDAEGLHPQFRLDDSGQRVTTHNKNFVIDLHMGKIDHPHLLKQFLDGQVGILEHGLFLDLVDTVVVGTQDGAKVLPAIR</sequence>
<keyword evidence="1 2" id="KW-0413">Isomerase</keyword>
<proteinExistence type="inferred from homology"/>
<dbReference type="InterPro" id="IPR020672">
    <property type="entry name" value="Ribose5P_isomerase_typA_subgr"/>
</dbReference>
<dbReference type="GO" id="GO:0004751">
    <property type="term" value="F:ribose-5-phosphate isomerase activity"/>
    <property type="evidence" value="ECO:0007669"/>
    <property type="project" value="UniProtKB-EC"/>
</dbReference>
<evidence type="ECO:0000256" key="1">
    <source>
        <dbReference type="ARBA" id="ARBA00023235"/>
    </source>
</evidence>
<keyword evidence="4" id="KW-1185">Reference proteome</keyword>
<evidence type="ECO:0000313" key="3">
    <source>
        <dbReference type="EMBL" id="WDF83323.1"/>
    </source>
</evidence>
<dbReference type="Gene3D" id="3.30.70.260">
    <property type="match status" value="1"/>
</dbReference>
<dbReference type="InterPro" id="IPR037171">
    <property type="entry name" value="NagB/RpiA_transferase-like"/>
</dbReference>
<feature type="binding site" evidence="2">
    <location>
        <begin position="28"/>
        <end position="31"/>
    </location>
    <ligand>
        <name>substrate</name>
    </ligand>
</feature>
<dbReference type="EMBL" id="CP117884">
    <property type="protein sequence ID" value="WDF83323.1"/>
    <property type="molecule type" value="Genomic_DNA"/>
</dbReference>
<reference evidence="3 4" key="1">
    <citation type="submission" date="2023-02" db="EMBL/GenBank/DDBJ databases">
        <title>Genome sequence of Lacticaseibacillus sp. KACC 23028.</title>
        <authorList>
            <person name="Kim S."/>
            <person name="Heo J."/>
            <person name="Kwon S.-W."/>
        </authorList>
    </citation>
    <scope>NUCLEOTIDE SEQUENCE [LARGE SCALE GENOMIC DNA]</scope>
    <source>
        <strain evidence="3 4">KACC 23028</strain>
    </source>
</reference>
<comment type="similarity">
    <text evidence="2">Belongs to the ribose 5-phosphate isomerase family.</text>
</comment>
<gene>
    <name evidence="2 3" type="primary">rpiA</name>
    <name evidence="3" type="ORF">PQ472_03525</name>
</gene>
<dbReference type="EC" id="5.3.1.6" evidence="2"/>
<feature type="active site" description="Proton acceptor" evidence="2">
    <location>
        <position position="106"/>
    </location>
</feature>
<accession>A0ABY7WT35</accession>
<evidence type="ECO:0000256" key="2">
    <source>
        <dbReference type="HAMAP-Rule" id="MF_00170"/>
    </source>
</evidence>
<dbReference type="SUPFAM" id="SSF100950">
    <property type="entry name" value="NagB/RpiA/CoA transferase-like"/>
    <property type="match status" value="1"/>
</dbReference>
<dbReference type="PANTHER" id="PTHR11934:SF0">
    <property type="entry name" value="RIBOSE-5-PHOSPHATE ISOMERASE"/>
    <property type="match status" value="1"/>
</dbReference>
<name>A0ABY7WT35_9LACO</name>
<organism evidence="3 4">
    <name type="scientific">Lacticaseibacillus pabuli</name>
    <dbReference type="NCBI Taxonomy" id="3025672"/>
    <lineage>
        <taxon>Bacteria</taxon>
        <taxon>Bacillati</taxon>
        <taxon>Bacillota</taxon>
        <taxon>Bacilli</taxon>
        <taxon>Lactobacillales</taxon>
        <taxon>Lactobacillaceae</taxon>
        <taxon>Lacticaseibacillus</taxon>
    </lineage>
</organism>
<dbReference type="NCBIfam" id="NF001924">
    <property type="entry name" value="PRK00702.1"/>
    <property type="match status" value="1"/>
</dbReference>
<dbReference type="NCBIfam" id="TIGR00021">
    <property type="entry name" value="rpiA"/>
    <property type="match status" value="1"/>
</dbReference>
<comment type="catalytic activity">
    <reaction evidence="2">
        <text>aldehydo-D-ribose 5-phosphate = D-ribulose 5-phosphate</text>
        <dbReference type="Rhea" id="RHEA:14657"/>
        <dbReference type="ChEBI" id="CHEBI:58121"/>
        <dbReference type="ChEBI" id="CHEBI:58273"/>
        <dbReference type="EC" id="5.3.1.6"/>
    </reaction>
</comment>
<dbReference type="CDD" id="cd01398">
    <property type="entry name" value="RPI_A"/>
    <property type="match status" value="1"/>
</dbReference>
<comment type="subunit">
    <text evidence="2">Homodimer.</text>
</comment>
<protein>
    <recommendedName>
        <fullName evidence="2">Ribose-5-phosphate isomerase A</fullName>
        <ecNumber evidence="2">5.3.1.6</ecNumber>
    </recommendedName>
    <alternativeName>
        <fullName evidence="2">Phosphoriboisomerase A</fullName>
        <shortName evidence="2">PRI</shortName>
    </alternativeName>
</protein>
<dbReference type="Pfam" id="PF06026">
    <property type="entry name" value="Rib_5-P_isom_A"/>
    <property type="match status" value="1"/>
</dbReference>
<dbReference type="Proteomes" id="UP001220377">
    <property type="component" value="Chromosome"/>
</dbReference>